<name>A0A2G4YRF1_9PROT</name>
<dbReference type="AlphaFoldDB" id="A0A2G4YRF1"/>
<dbReference type="Gene3D" id="3.30.2000.30">
    <property type="match status" value="1"/>
</dbReference>
<dbReference type="InterPro" id="IPR053745">
    <property type="entry name" value="Viral_Tail_Comp_sf"/>
</dbReference>
<dbReference type="InParanoid" id="A0A2G4YRF1"/>
<sequence length="135" mass="15001">MTFLASDSLWQAIYDRLSADAALMVEISGIYDTAPEGRPLPYITIGEGVVSDWSAKDFSGQEHLLDIHIWARGRGGGAVRGLADQVAALLSDADLILTGHQLARLEFRLFENFFDSDGRVRHGVLRFRARTRQII</sequence>
<dbReference type="Proteomes" id="UP000229730">
    <property type="component" value="Unassembled WGS sequence"/>
</dbReference>
<proteinExistence type="predicted"/>
<gene>
    <name evidence="1" type="ORF">CRD36_09215</name>
</gene>
<dbReference type="EMBL" id="PDEM01000020">
    <property type="protein sequence ID" value="PHZ84895.1"/>
    <property type="molecule type" value="Genomic_DNA"/>
</dbReference>
<dbReference type="OrthoDB" id="7630456at2"/>
<evidence type="ECO:0000313" key="2">
    <source>
        <dbReference type="Proteomes" id="UP000229730"/>
    </source>
</evidence>
<dbReference type="Pfam" id="PF11367">
    <property type="entry name" value="Tail_completion_gp17"/>
    <property type="match status" value="1"/>
</dbReference>
<comment type="caution">
    <text evidence="1">The sequence shown here is derived from an EMBL/GenBank/DDBJ whole genome shotgun (WGS) entry which is preliminary data.</text>
</comment>
<dbReference type="InterPro" id="IPR021508">
    <property type="entry name" value="Gp17-like"/>
</dbReference>
<evidence type="ECO:0008006" key="3">
    <source>
        <dbReference type="Google" id="ProtNLM"/>
    </source>
</evidence>
<dbReference type="RefSeq" id="WP_099472467.1">
    <property type="nucleotide sequence ID" value="NZ_CAXBMK010000002.1"/>
</dbReference>
<keyword evidence="2" id="KW-1185">Reference proteome</keyword>
<evidence type="ECO:0000313" key="1">
    <source>
        <dbReference type="EMBL" id="PHZ84895.1"/>
    </source>
</evidence>
<reference evidence="1 2" key="1">
    <citation type="submission" date="2017-10" db="EMBL/GenBank/DDBJ databases">
        <title>Frigbacter circumglobatus gen. nov. sp. nov., isolated from sediment cultured in situ.</title>
        <authorList>
            <person name="Zhao Z."/>
        </authorList>
    </citation>
    <scope>NUCLEOTIDE SEQUENCE [LARGE SCALE GENOMIC DNA]</scope>
    <source>
        <strain evidence="1 2">ZYL</strain>
    </source>
</reference>
<organism evidence="1 2">
    <name type="scientific">Paremcibacter congregatus</name>
    <dbReference type="NCBI Taxonomy" id="2043170"/>
    <lineage>
        <taxon>Bacteria</taxon>
        <taxon>Pseudomonadati</taxon>
        <taxon>Pseudomonadota</taxon>
        <taxon>Alphaproteobacteria</taxon>
        <taxon>Emcibacterales</taxon>
        <taxon>Emcibacteraceae</taxon>
        <taxon>Paremcibacter</taxon>
    </lineage>
</organism>
<protein>
    <recommendedName>
        <fullName evidence="3">DUF3168 domain-containing protein</fullName>
    </recommendedName>
</protein>
<accession>A0A2G4YRF1</accession>